<organism evidence="2 3">
    <name type="scientific">Stylosanthes scabra</name>
    <dbReference type="NCBI Taxonomy" id="79078"/>
    <lineage>
        <taxon>Eukaryota</taxon>
        <taxon>Viridiplantae</taxon>
        <taxon>Streptophyta</taxon>
        <taxon>Embryophyta</taxon>
        <taxon>Tracheophyta</taxon>
        <taxon>Spermatophyta</taxon>
        <taxon>Magnoliopsida</taxon>
        <taxon>eudicotyledons</taxon>
        <taxon>Gunneridae</taxon>
        <taxon>Pentapetalae</taxon>
        <taxon>rosids</taxon>
        <taxon>fabids</taxon>
        <taxon>Fabales</taxon>
        <taxon>Fabaceae</taxon>
        <taxon>Papilionoideae</taxon>
        <taxon>50 kb inversion clade</taxon>
        <taxon>dalbergioids sensu lato</taxon>
        <taxon>Dalbergieae</taxon>
        <taxon>Pterocarpus clade</taxon>
        <taxon>Stylosanthes</taxon>
    </lineage>
</organism>
<keyword evidence="1" id="KW-1133">Transmembrane helix</keyword>
<name>A0ABU6YJC3_9FABA</name>
<proteinExistence type="predicted"/>
<evidence type="ECO:0000313" key="2">
    <source>
        <dbReference type="EMBL" id="MED6210015.1"/>
    </source>
</evidence>
<keyword evidence="1" id="KW-0812">Transmembrane</keyword>
<protein>
    <submittedName>
        <fullName evidence="2">Uncharacterized protein</fullName>
    </submittedName>
</protein>
<keyword evidence="3" id="KW-1185">Reference proteome</keyword>
<comment type="caution">
    <text evidence="2">The sequence shown here is derived from an EMBL/GenBank/DDBJ whole genome shotgun (WGS) entry which is preliminary data.</text>
</comment>
<evidence type="ECO:0000256" key="1">
    <source>
        <dbReference type="SAM" id="Phobius"/>
    </source>
</evidence>
<accession>A0ABU6YJC3</accession>
<keyword evidence="1" id="KW-0472">Membrane</keyword>
<dbReference type="Proteomes" id="UP001341840">
    <property type="component" value="Unassembled WGS sequence"/>
</dbReference>
<evidence type="ECO:0000313" key="3">
    <source>
        <dbReference type="Proteomes" id="UP001341840"/>
    </source>
</evidence>
<gene>
    <name evidence="2" type="ORF">PIB30_060091</name>
</gene>
<reference evidence="2 3" key="1">
    <citation type="journal article" date="2023" name="Plants (Basel)">
        <title>Bridging the Gap: Combining Genomics and Transcriptomics Approaches to Understand Stylosanthes scabra, an Orphan Legume from the Brazilian Caatinga.</title>
        <authorList>
            <person name="Ferreira-Neto J.R.C."/>
            <person name="da Silva M.D."/>
            <person name="Binneck E."/>
            <person name="de Melo N.F."/>
            <person name="da Silva R.H."/>
            <person name="de Melo A.L.T.M."/>
            <person name="Pandolfi V."/>
            <person name="Bustamante F.O."/>
            <person name="Brasileiro-Vidal A.C."/>
            <person name="Benko-Iseppon A.M."/>
        </authorList>
    </citation>
    <scope>NUCLEOTIDE SEQUENCE [LARGE SCALE GENOMIC DNA]</scope>
    <source>
        <tissue evidence="2">Leaves</tissue>
    </source>
</reference>
<dbReference type="EMBL" id="JASCZI010242182">
    <property type="protein sequence ID" value="MED6210015.1"/>
    <property type="molecule type" value="Genomic_DNA"/>
</dbReference>
<sequence length="168" mass="19068">MAEMMMEEQDRSFGFLKASSFLGFGYGVFGESLMKMMNSEGEREKPPNLINVDDIETSGFLAQDSLRSWPGSAERPGSKRSESLTRVTFRHPFLTEFYFLCKATVMSSNMLVHEPASRFRRALRLPRRSFAESATFEASRVHLGSTPVHLGDPVQWVNQPMVHLVNRS</sequence>
<feature type="transmembrane region" description="Helical" evidence="1">
    <location>
        <begin position="12"/>
        <end position="29"/>
    </location>
</feature>